<dbReference type="Proteomes" id="UP001592531">
    <property type="component" value="Unassembled WGS sequence"/>
</dbReference>
<feature type="domain" description="DUF6286" evidence="3">
    <location>
        <begin position="109"/>
        <end position="213"/>
    </location>
</feature>
<evidence type="ECO:0000256" key="1">
    <source>
        <dbReference type="SAM" id="MobiDB-lite"/>
    </source>
</evidence>
<dbReference type="RefSeq" id="WP_380539537.1">
    <property type="nucleotide sequence ID" value="NZ_JBHFAB010000020.1"/>
</dbReference>
<sequence>MSGALTGAGPGADAGSAAGAHPWSGEGDGGPAEPDAPAVRPRRFWSTRRNAAALASLLALAAAGPLLYEEISVRTGHQAHSWRTWITDQLAKRPLDDGWVIAGSAVVCALGLWLLLLAATPGLRRLLPLAANGGTGLRAALDRRSAAAMLHRAALETPGVQGAKARVRRRRATVVATVGFGDHTEVRTALTEHLAAERLRLGLVSPPLVNVKIKGNP</sequence>
<evidence type="ECO:0000313" key="5">
    <source>
        <dbReference type="Proteomes" id="UP001592531"/>
    </source>
</evidence>
<proteinExistence type="predicted"/>
<keyword evidence="2" id="KW-1133">Transmembrane helix</keyword>
<keyword evidence="5" id="KW-1185">Reference proteome</keyword>
<dbReference type="Pfam" id="PF19803">
    <property type="entry name" value="DUF6286"/>
    <property type="match status" value="1"/>
</dbReference>
<organism evidence="4 5">
    <name type="scientific">Streptacidiphilus cavernicola</name>
    <dbReference type="NCBI Taxonomy" id="3342716"/>
    <lineage>
        <taxon>Bacteria</taxon>
        <taxon>Bacillati</taxon>
        <taxon>Actinomycetota</taxon>
        <taxon>Actinomycetes</taxon>
        <taxon>Kitasatosporales</taxon>
        <taxon>Streptomycetaceae</taxon>
        <taxon>Streptacidiphilus</taxon>
    </lineage>
</organism>
<comment type="caution">
    <text evidence="4">The sequence shown here is derived from an EMBL/GenBank/DDBJ whole genome shotgun (WGS) entry which is preliminary data.</text>
</comment>
<feature type="compositionally biased region" description="Gly residues" evidence="1">
    <location>
        <begin position="1"/>
        <end position="12"/>
    </location>
</feature>
<evidence type="ECO:0000313" key="4">
    <source>
        <dbReference type="EMBL" id="MFC1419720.1"/>
    </source>
</evidence>
<name>A0ABV6W145_9ACTN</name>
<evidence type="ECO:0000256" key="2">
    <source>
        <dbReference type="SAM" id="Phobius"/>
    </source>
</evidence>
<feature type="region of interest" description="Disordered" evidence="1">
    <location>
        <begin position="1"/>
        <end position="39"/>
    </location>
</feature>
<keyword evidence="2" id="KW-0812">Transmembrane</keyword>
<keyword evidence="2" id="KW-0472">Membrane</keyword>
<evidence type="ECO:0000259" key="3">
    <source>
        <dbReference type="Pfam" id="PF19803"/>
    </source>
</evidence>
<dbReference type="EMBL" id="JBHFAB010000020">
    <property type="protein sequence ID" value="MFC1419720.1"/>
    <property type="molecule type" value="Genomic_DNA"/>
</dbReference>
<accession>A0ABV6W145</accession>
<feature type="transmembrane region" description="Helical" evidence="2">
    <location>
        <begin position="99"/>
        <end position="119"/>
    </location>
</feature>
<dbReference type="InterPro" id="IPR046253">
    <property type="entry name" value="DUF6286"/>
</dbReference>
<gene>
    <name evidence="4" type="ORF">ACEZDE_24235</name>
</gene>
<protein>
    <submittedName>
        <fullName evidence="4">DUF6286 domain-containing protein</fullName>
    </submittedName>
</protein>
<reference evidence="4 5" key="1">
    <citation type="submission" date="2024-09" db="EMBL/GenBank/DDBJ databases">
        <authorList>
            <person name="Lee S.D."/>
        </authorList>
    </citation>
    <scope>NUCLEOTIDE SEQUENCE [LARGE SCALE GENOMIC DNA]</scope>
    <source>
        <strain evidence="4 5">N8-3</strain>
    </source>
</reference>